<evidence type="ECO:0000259" key="5">
    <source>
        <dbReference type="PROSITE" id="PS51635"/>
    </source>
</evidence>
<dbReference type="SUPFAM" id="SSF52151">
    <property type="entry name" value="FabD/lysophospholipase-like"/>
    <property type="match status" value="1"/>
</dbReference>
<dbReference type="GO" id="GO:0016787">
    <property type="term" value="F:hydrolase activity"/>
    <property type="evidence" value="ECO:0007669"/>
    <property type="project" value="UniProtKB-UniRule"/>
</dbReference>
<dbReference type="InterPro" id="IPR002641">
    <property type="entry name" value="PNPLA_dom"/>
</dbReference>
<feature type="short sequence motif" description="DGA/G" evidence="4">
    <location>
        <begin position="153"/>
        <end position="155"/>
    </location>
</feature>
<feature type="domain" description="PNPLA" evidence="5">
    <location>
        <begin position="7"/>
        <end position="166"/>
    </location>
</feature>
<dbReference type="Pfam" id="PF01734">
    <property type="entry name" value="Patatin"/>
    <property type="match status" value="1"/>
</dbReference>
<keyword evidence="3 4" id="KW-0443">Lipid metabolism</keyword>
<reference evidence="6 7" key="1">
    <citation type="submission" date="2014-10" db="EMBL/GenBank/DDBJ databases">
        <title>Complete genome sequence of Parvimonas micra KCOM 1535 (= ChDC B708).</title>
        <authorList>
            <person name="Kook J.-K."/>
            <person name="Park S.-N."/>
            <person name="Lim Y.K."/>
            <person name="Roh H."/>
        </authorList>
    </citation>
    <scope>NUCLEOTIDE SEQUENCE [LARGE SCALE GENOMIC DNA]</scope>
    <source>
        <strain evidence="7">KCOM 1535 / ChDC B708</strain>
    </source>
</reference>
<dbReference type="Gene3D" id="3.40.1090.10">
    <property type="entry name" value="Cytosolic phospholipase A2 catalytic domain"/>
    <property type="match status" value="2"/>
</dbReference>
<evidence type="ECO:0000256" key="4">
    <source>
        <dbReference type="PROSITE-ProRule" id="PRU01161"/>
    </source>
</evidence>
<dbReference type="InterPro" id="IPR050301">
    <property type="entry name" value="NTE"/>
</dbReference>
<evidence type="ECO:0000256" key="1">
    <source>
        <dbReference type="ARBA" id="ARBA00022801"/>
    </source>
</evidence>
<dbReference type="Proteomes" id="UP000031386">
    <property type="component" value="Chromosome"/>
</dbReference>
<dbReference type="PROSITE" id="PS51635">
    <property type="entry name" value="PNPLA"/>
    <property type="match status" value="1"/>
</dbReference>
<dbReference type="InterPro" id="IPR016035">
    <property type="entry name" value="Acyl_Trfase/lysoPLipase"/>
</dbReference>
<dbReference type="STRING" id="33033.NW74_02770"/>
<dbReference type="KEGG" id="pmic:NW74_02770"/>
<dbReference type="GO" id="GO:0016042">
    <property type="term" value="P:lipid catabolic process"/>
    <property type="evidence" value="ECO:0007669"/>
    <property type="project" value="UniProtKB-UniRule"/>
</dbReference>
<dbReference type="EMBL" id="CP009761">
    <property type="protein sequence ID" value="AIZ36333.1"/>
    <property type="molecule type" value="Genomic_DNA"/>
</dbReference>
<dbReference type="RefSeq" id="WP_041953725.1">
    <property type="nucleotide sequence ID" value="NZ_CAUTAE010000001.1"/>
</dbReference>
<accession>A0A0B4S0L1</accession>
<gene>
    <name evidence="6" type="ORF">NW74_02770</name>
</gene>
<dbReference type="CDD" id="cd07208">
    <property type="entry name" value="Pat_hypo_Ecoli_yjju_like"/>
    <property type="match status" value="1"/>
</dbReference>
<dbReference type="InterPro" id="IPR037483">
    <property type="entry name" value="YjjU-like"/>
</dbReference>
<evidence type="ECO:0000313" key="6">
    <source>
        <dbReference type="EMBL" id="AIZ36333.1"/>
    </source>
</evidence>
<keyword evidence="7" id="KW-1185">Reference proteome</keyword>
<feature type="active site" description="Proton acceptor" evidence="4">
    <location>
        <position position="153"/>
    </location>
</feature>
<dbReference type="PANTHER" id="PTHR14226:SF25">
    <property type="entry name" value="PHOSPHOESTERASE"/>
    <property type="match status" value="1"/>
</dbReference>
<comment type="caution">
    <text evidence="4">Lacks conserved residue(s) required for the propagation of feature annotation.</text>
</comment>
<evidence type="ECO:0000256" key="2">
    <source>
        <dbReference type="ARBA" id="ARBA00022963"/>
    </source>
</evidence>
<organism evidence="6 7">
    <name type="scientific">Parvimonas micra</name>
    <dbReference type="NCBI Taxonomy" id="33033"/>
    <lineage>
        <taxon>Bacteria</taxon>
        <taxon>Bacillati</taxon>
        <taxon>Bacillota</taxon>
        <taxon>Tissierellia</taxon>
        <taxon>Tissierellales</taxon>
        <taxon>Peptoniphilaceae</taxon>
        <taxon>Parvimonas</taxon>
    </lineage>
</organism>
<dbReference type="PANTHER" id="PTHR14226">
    <property type="entry name" value="NEUROPATHY TARGET ESTERASE/SWISS CHEESE D.MELANOGASTER"/>
    <property type="match status" value="1"/>
</dbReference>
<dbReference type="OrthoDB" id="9770965at2"/>
<dbReference type="AlphaFoldDB" id="A0A0B4S0L1"/>
<evidence type="ECO:0000256" key="3">
    <source>
        <dbReference type="ARBA" id="ARBA00023098"/>
    </source>
</evidence>
<feature type="active site" description="Nucleophile" evidence="4">
    <location>
        <position position="40"/>
    </location>
</feature>
<name>A0A0B4S0L1_9FIRM</name>
<feature type="short sequence motif" description="GXSXG" evidence="4">
    <location>
        <begin position="38"/>
        <end position="42"/>
    </location>
</feature>
<sequence>MNNKVALVIEGGAMRGAFLKGVLDCFKENEIKFPYIVGVSAGAITGFEFFSGIEFDVNKLFQEFLKNMELLKNSSEPIDLKSTVNSIFNFPEFDKSLDGDFEAGVTSLIDGSYKFFSAKNAKNTSDMVDKIIASSSLPDMAKFVMIDGIPYFDGGMYNSNPLERAIEKGYEKYVILLTRNRGYRREDSDVSDRVKYAYKDYPKFIESMENEKNKYNETMDLVDSLEKEKKALVFAPVNPLKFKSFTTNMQDVVDLYKEGYMVASQNIEKVKKFV</sequence>
<evidence type="ECO:0000313" key="7">
    <source>
        <dbReference type="Proteomes" id="UP000031386"/>
    </source>
</evidence>
<keyword evidence="2 4" id="KW-0442">Lipid degradation</keyword>
<dbReference type="Pfam" id="PF19890">
    <property type="entry name" value="DUF6363"/>
    <property type="match status" value="1"/>
</dbReference>
<dbReference type="InterPro" id="IPR045943">
    <property type="entry name" value="DUF6363"/>
</dbReference>
<proteinExistence type="predicted"/>
<keyword evidence="1 4" id="KW-0378">Hydrolase</keyword>
<protein>
    <submittedName>
        <fullName evidence="6">Phospholipase</fullName>
    </submittedName>
</protein>